<dbReference type="GeneID" id="75914263"/>
<organism evidence="3 4">
    <name type="scientific">Umbelopsis ramanniana AG</name>
    <dbReference type="NCBI Taxonomy" id="1314678"/>
    <lineage>
        <taxon>Eukaryota</taxon>
        <taxon>Fungi</taxon>
        <taxon>Fungi incertae sedis</taxon>
        <taxon>Mucoromycota</taxon>
        <taxon>Mucoromycotina</taxon>
        <taxon>Umbelopsidomycetes</taxon>
        <taxon>Umbelopsidales</taxon>
        <taxon>Umbelopsidaceae</taxon>
        <taxon>Umbelopsis</taxon>
    </lineage>
</organism>
<gene>
    <name evidence="3" type="ORF">K450DRAFT_240370</name>
</gene>
<feature type="compositionally biased region" description="Polar residues" evidence="2">
    <location>
        <begin position="679"/>
        <end position="696"/>
    </location>
</feature>
<dbReference type="PANTHER" id="PTHR12790:SF0">
    <property type="entry name" value="RNA POLYMERASE I-SPECIFIC TRANSCRIPTION INITIATION FACTOR RRN3-RELATED"/>
    <property type="match status" value="1"/>
</dbReference>
<dbReference type="GO" id="GO:0006361">
    <property type="term" value="P:transcription initiation at RNA polymerase I promoter"/>
    <property type="evidence" value="ECO:0007669"/>
    <property type="project" value="InterPro"/>
</dbReference>
<sequence length="696" mass="78922">MPVSSGTNEIHIESIEIEGSQPFTFIRGDPSTPVIESPSNPMTASYNLESAAVTVATKIKNENKIEREKLMSMQKMMASFLQGALQDKREGNEERYNDLISQLTMKPNLPGAPSPSKLLMWIKLLSQIVTQLDRSCNDLVQAVLSVDWTVREGAFVDQYIGFIGNLVSAHTYYVRPVLFNLVRRLTYRSRMPENVMVTRSITYQRAHNAIRYVLSLIPTSATELVTVLAETFPHKRFNVAEQATYVNNLLEILDYSPILRKQVLGLAIERIILIDVEIQIELEDLEDEVEIDAFDMNLNADYEDDDESDEEADSDDEDGVVAEDSDSEAEDDLEEETRTATHIKLLVKKLDAMLHIVFRYLKELSTNPNVSSEERQQLFFFLLDLFDRTILRTFKSRYTQFLIFFYCSTDALTFPDAFLGHLFEHTFQTAKPTVTRVAAAAYVSSYLARAKYIGRTSLRNAVYILSSWCEHYMDGNEILATGPDANRHPVFYAVVQAIMYVFCFRWRELVDDGFDDMLNDDLGMDGTDPSRRMSGMDADILTGGIGGSFGSKIAGQKWCVGLHPMQRIINSTLNPLKVCSPAVVRQFAKVANQANFLYVYPILERNKSVFCSSNDPNTQVRIESFFPFDPYQLKSSKHFIDNIYREWIADDDDEDSSDDDDDDEDDDDDVSAGMMAMSISPSPNQRVMGSILGQRS</sequence>
<keyword evidence="4" id="KW-1185">Reference proteome</keyword>
<dbReference type="GO" id="GO:0005634">
    <property type="term" value="C:nucleus"/>
    <property type="evidence" value="ECO:0007669"/>
    <property type="project" value="TreeGrafter"/>
</dbReference>
<dbReference type="GO" id="GO:0001181">
    <property type="term" value="F:RNA polymerase I general transcription initiation factor activity"/>
    <property type="evidence" value="ECO:0007669"/>
    <property type="project" value="InterPro"/>
</dbReference>
<evidence type="ECO:0000313" key="4">
    <source>
        <dbReference type="Proteomes" id="UP001206595"/>
    </source>
</evidence>
<reference evidence="3" key="2">
    <citation type="journal article" date="2022" name="Proc. Natl. Acad. Sci. U.S.A.">
        <title>Diploid-dominant life cycles characterize the early evolution of Fungi.</title>
        <authorList>
            <person name="Amses K.R."/>
            <person name="Simmons D.R."/>
            <person name="Longcore J.E."/>
            <person name="Mondo S.J."/>
            <person name="Seto K."/>
            <person name="Jeronimo G.H."/>
            <person name="Bonds A.E."/>
            <person name="Quandt C.A."/>
            <person name="Davis W.J."/>
            <person name="Chang Y."/>
            <person name="Federici B.A."/>
            <person name="Kuo A."/>
            <person name="LaButti K."/>
            <person name="Pangilinan J."/>
            <person name="Andreopoulos W."/>
            <person name="Tritt A."/>
            <person name="Riley R."/>
            <person name="Hundley H."/>
            <person name="Johnson J."/>
            <person name="Lipzen A."/>
            <person name="Barry K."/>
            <person name="Lang B.F."/>
            <person name="Cuomo C.A."/>
            <person name="Buchler N.E."/>
            <person name="Grigoriev I.V."/>
            <person name="Spatafora J.W."/>
            <person name="Stajich J.E."/>
            <person name="James T.Y."/>
        </authorList>
    </citation>
    <scope>NUCLEOTIDE SEQUENCE</scope>
    <source>
        <strain evidence="3">AG</strain>
    </source>
</reference>
<dbReference type="RefSeq" id="XP_051444799.1">
    <property type="nucleotide sequence ID" value="XM_051588918.1"/>
</dbReference>
<feature type="region of interest" description="Disordered" evidence="2">
    <location>
        <begin position="301"/>
        <end position="336"/>
    </location>
</feature>
<comment type="caution">
    <text evidence="3">The sequence shown here is derived from an EMBL/GenBank/DDBJ whole genome shotgun (WGS) entry which is preliminary data.</text>
</comment>
<proteinExistence type="inferred from homology"/>
<name>A0AAD5HD07_UMBRA</name>
<dbReference type="PANTHER" id="PTHR12790">
    <property type="entry name" value="TRANSCRIPTION INITIATION FACTOR IA RRN3"/>
    <property type="match status" value="1"/>
</dbReference>
<accession>A0AAD5HD07</accession>
<feature type="compositionally biased region" description="Acidic residues" evidence="2">
    <location>
        <begin position="650"/>
        <end position="670"/>
    </location>
</feature>
<evidence type="ECO:0000256" key="1">
    <source>
        <dbReference type="ARBA" id="ARBA00010098"/>
    </source>
</evidence>
<dbReference type="EMBL" id="MU620917">
    <property type="protein sequence ID" value="KAI8579795.1"/>
    <property type="molecule type" value="Genomic_DNA"/>
</dbReference>
<dbReference type="Proteomes" id="UP001206595">
    <property type="component" value="Unassembled WGS sequence"/>
</dbReference>
<protein>
    <recommendedName>
        <fullName evidence="5">RNA polymerase I-specific transcription initiation factor RRN3</fullName>
    </recommendedName>
</protein>
<comment type="similarity">
    <text evidence="1">Belongs to the RRN3 family.</text>
</comment>
<reference evidence="3" key="1">
    <citation type="submission" date="2021-06" db="EMBL/GenBank/DDBJ databases">
        <authorList>
            <consortium name="DOE Joint Genome Institute"/>
            <person name="Mondo S.J."/>
            <person name="Amses K.R."/>
            <person name="Simmons D.R."/>
            <person name="Longcore J.E."/>
            <person name="Seto K."/>
            <person name="Alves G.H."/>
            <person name="Bonds A.E."/>
            <person name="Quandt C.A."/>
            <person name="Davis W.J."/>
            <person name="Chang Y."/>
            <person name="Letcher P.M."/>
            <person name="Powell M.J."/>
            <person name="Kuo A."/>
            <person name="Labutti K."/>
            <person name="Pangilinan J."/>
            <person name="Andreopoulos W."/>
            <person name="Tritt A."/>
            <person name="Riley R."/>
            <person name="Hundley H."/>
            <person name="Johnson J."/>
            <person name="Lipzen A."/>
            <person name="Barry K."/>
            <person name="Berbee M.L."/>
            <person name="Buchler N.E."/>
            <person name="Grigoriev I.V."/>
            <person name="Spatafora J.W."/>
            <person name="Stajich J.E."/>
            <person name="James T.Y."/>
        </authorList>
    </citation>
    <scope>NUCLEOTIDE SEQUENCE</scope>
    <source>
        <strain evidence="3">AG</strain>
    </source>
</reference>
<feature type="region of interest" description="Disordered" evidence="2">
    <location>
        <begin position="650"/>
        <end position="696"/>
    </location>
</feature>
<dbReference type="InterPro" id="IPR007991">
    <property type="entry name" value="RNA_pol_I_trans_ini_fac_RRN3"/>
</dbReference>
<dbReference type="Pfam" id="PF05327">
    <property type="entry name" value="RRN3"/>
    <property type="match status" value="1"/>
</dbReference>
<evidence type="ECO:0008006" key="5">
    <source>
        <dbReference type="Google" id="ProtNLM"/>
    </source>
</evidence>
<dbReference type="AlphaFoldDB" id="A0AAD5HD07"/>
<evidence type="ECO:0000313" key="3">
    <source>
        <dbReference type="EMBL" id="KAI8579795.1"/>
    </source>
</evidence>
<evidence type="ECO:0000256" key="2">
    <source>
        <dbReference type="SAM" id="MobiDB-lite"/>
    </source>
</evidence>
<feature type="compositionally biased region" description="Acidic residues" evidence="2">
    <location>
        <begin position="301"/>
        <end position="335"/>
    </location>
</feature>
<dbReference type="GO" id="GO:0001042">
    <property type="term" value="F:RNA polymerase I core binding"/>
    <property type="evidence" value="ECO:0007669"/>
    <property type="project" value="TreeGrafter"/>
</dbReference>